<keyword evidence="8" id="KW-1185">Reference proteome</keyword>
<dbReference type="InterPro" id="IPR027444">
    <property type="entry name" value="H-NS_C_dom"/>
</dbReference>
<reference evidence="7 8" key="1">
    <citation type="submission" date="2017-04" db="EMBL/GenBank/DDBJ databases">
        <authorList>
            <person name="Afonso C.L."/>
            <person name="Miller P.J."/>
            <person name="Scott M.A."/>
            <person name="Spackman E."/>
            <person name="Goraichik I."/>
            <person name="Dimitrov K.M."/>
            <person name="Suarez D.L."/>
            <person name="Swayne D.E."/>
        </authorList>
    </citation>
    <scope>NUCLEOTIDE SEQUENCE [LARGE SCALE GENOMIC DNA]</scope>
    <source>
        <strain evidence="7 8">DSM 23236</strain>
    </source>
</reference>
<dbReference type="GO" id="GO:0009295">
    <property type="term" value="C:nucleoid"/>
    <property type="evidence" value="ECO:0007669"/>
    <property type="project" value="UniProtKB-SubCell"/>
</dbReference>
<evidence type="ECO:0000256" key="5">
    <source>
        <dbReference type="SAM" id="MobiDB-lite"/>
    </source>
</evidence>
<evidence type="ECO:0000256" key="2">
    <source>
        <dbReference type="ARBA" id="ARBA00010610"/>
    </source>
</evidence>
<dbReference type="GO" id="GO:0001217">
    <property type="term" value="F:DNA-binding transcription repressor activity"/>
    <property type="evidence" value="ECO:0007669"/>
    <property type="project" value="TreeGrafter"/>
</dbReference>
<evidence type="ECO:0000256" key="4">
    <source>
        <dbReference type="ARBA" id="ARBA00023125"/>
    </source>
</evidence>
<dbReference type="InterPro" id="IPR037150">
    <property type="entry name" value="H-NS_C_dom_sf"/>
</dbReference>
<sequence length="107" mass="11902">MRNLIHLALDELERLQNEVSAEIAARRQQGCLALLDELKILASEKGFSLRELLGEPEKPATPKAKPKGIPRYHNPQNGNQTWTGHGRKPQWVVDFLAGGGQLADLKI</sequence>
<dbReference type="GO" id="GO:0032993">
    <property type="term" value="C:protein-DNA complex"/>
    <property type="evidence" value="ECO:0007669"/>
    <property type="project" value="TreeGrafter"/>
</dbReference>
<dbReference type="PANTHER" id="PTHR38097:SF2">
    <property type="entry name" value="DNA-BINDING PROTEIN STPA"/>
    <property type="match status" value="1"/>
</dbReference>
<proteinExistence type="inferred from homology"/>
<dbReference type="EMBL" id="FWXD01000028">
    <property type="protein sequence ID" value="SMC29051.1"/>
    <property type="molecule type" value="Genomic_DNA"/>
</dbReference>
<evidence type="ECO:0000256" key="3">
    <source>
        <dbReference type="ARBA" id="ARBA00022490"/>
    </source>
</evidence>
<comment type="similarity">
    <text evidence="2">Belongs to the histone-like protein H-NS family.</text>
</comment>
<accession>A0A1W1XZT6</accession>
<dbReference type="RefSeq" id="WP_139798943.1">
    <property type="nucleotide sequence ID" value="NZ_FWXD01000028.1"/>
</dbReference>
<organism evidence="7 8">
    <name type="scientific">Andreprevotia lacus DSM 23236</name>
    <dbReference type="NCBI Taxonomy" id="1121001"/>
    <lineage>
        <taxon>Bacteria</taxon>
        <taxon>Pseudomonadati</taxon>
        <taxon>Pseudomonadota</taxon>
        <taxon>Betaproteobacteria</taxon>
        <taxon>Neisseriales</taxon>
        <taxon>Chitinibacteraceae</taxon>
        <taxon>Andreprevotia</taxon>
    </lineage>
</organism>
<feature type="domain" description="DNA-binding protein H-NS-like C-terminal" evidence="6">
    <location>
        <begin position="62"/>
        <end position="107"/>
    </location>
</feature>
<dbReference type="STRING" id="1121001.SAMN02745857_03572"/>
<evidence type="ECO:0000256" key="1">
    <source>
        <dbReference type="ARBA" id="ARBA00004453"/>
    </source>
</evidence>
<gene>
    <name evidence="7" type="ORF">SAMN02745857_03572</name>
</gene>
<comment type="subcellular location">
    <subcellularLocation>
        <location evidence="1">Cytoplasm</location>
        <location evidence="1">Nucleoid</location>
    </subcellularLocation>
</comment>
<evidence type="ECO:0000313" key="8">
    <source>
        <dbReference type="Proteomes" id="UP000192761"/>
    </source>
</evidence>
<keyword evidence="4 7" id="KW-0238">DNA-binding</keyword>
<dbReference type="Pfam" id="PF00816">
    <property type="entry name" value="Histone_HNS"/>
    <property type="match status" value="1"/>
</dbReference>
<dbReference type="GO" id="GO:0003680">
    <property type="term" value="F:minor groove of adenine-thymine-rich DNA binding"/>
    <property type="evidence" value="ECO:0007669"/>
    <property type="project" value="TreeGrafter"/>
</dbReference>
<feature type="region of interest" description="Disordered" evidence="5">
    <location>
        <begin position="53"/>
        <end position="86"/>
    </location>
</feature>
<name>A0A1W1XZT6_9NEIS</name>
<dbReference type="OrthoDB" id="5297879at2"/>
<dbReference type="Gene3D" id="4.10.430.10">
    <property type="entry name" value="Histone-like protein H-NS, C-terminal domain"/>
    <property type="match status" value="1"/>
</dbReference>
<dbReference type="SUPFAM" id="SSF81273">
    <property type="entry name" value="H-NS histone-like proteins"/>
    <property type="match status" value="1"/>
</dbReference>
<evidence type="ECO:0000259" key="6">
    <source>
        <dbReference type="SMART" id="SM00528"/>
    </source>
</evidence>
<keyword evidence="3" id="KW-0963">Cytoplasm</keyword>
<dbReference type="Proteomes" id="UP000192761">
    <property type="component" value="Unassembled WGS sequence"/>
</dbReference>
<dbReference type="AlphaFoldDB" id="A0A1W1XZT6"/>
<dbReference type="GO" id="GO:0000976">
    <property type="term" value="F:transcription cis-regulatory region binding"/>
    <property type="evidence" value="ECO:0007669"/>
    <property type="project" value="TreeGrafter"/>
</dbReference>
<evidence type="ECO:0000313" key="7">
    <source>
        <dbReference type="EMBL" id="SMC29051.1"/>
    </source>
</evidence>
<dbReference type="PANTHER" id="PTHR38097">
    <property type="match status" value="1"/>
</dbReference>
<dbReference type="GO" id="GO:0005829">
    <property type="term" value="C:cytosol"/>
    <property type="evidence" value="ECO:0007669"/>
    <property type="project" value="TreeGrafter"/>
</dbReference>
<dbReference type="SMART" id="SM00528">
    <property type="entry name" value="HNS"/>
    <property type="match status" value="1"/>
</dbReference>
<feature type="compositionally biased region" description="Polar residues" evidence="5">
    <location>
        <begin position="74"/>
        <end position="83"/>
    </location>
</feature>
<protein>
    <submittedName>
        <fullName evidence="7">DNA-binding protein H-NS</fullName>
    </submittedName>
</protein>
<dbReference type="GO" id="GO:0003681">
    <property type="term" value="F:bent DNA binding"/>
    <property type="evidence" value="ECO:0007669"/>
    <property type="project" value="TreeGrafter"/>
</dbReference>